<dbReference type="Proteomes" id="UP001054945">
    <property type="component" value="Unassembled WGS sequence"/>
</dbReference>
<dbReference type="EMBL" id="BPLR01012083">
    <property type="protein sequence ID" value="GIY51192.1"/>
    <property type="molecule type" value="Genomic_DNA"/>
</dbReference>
<evidence type="ECO:0000313" key="2">
    <source>
        <dbReference type="Proteomes" id="UP001054945"/>
    </source>
</evidence>
<sequence>MWREKQRLLFLAYQYMEYVVKYLSPDICVETDSAWGNYKNLARERLPELSPFNKRMIMSELKQHSAPILAHQTVLLFSVRKINESHVFLHQVPI</sequence>
<accession>A0AAV4U0C2</accession>
<keyword evidence="2" id="KW-1185">Reference proteome</keyword>
<evidence type="ECO:0000313" key="1">
    <source>
        <dbReference type="EMBL" id="GIY51192.1"/>
    </source>
</evidence>
<evidence type="ECO:0008006" key="3">
    <source>
        <dbReference type="Google" id="ProtNLM"/>
    </source>
</evidence>
<reference evidence="1 2" key="1">
    <citation type="submission" date="2021-06" db="EMBL/GenBank/DDBJ databases">
        <title>Caerostris extrusa draft genome.</title>
        <authorList>
            <person name="Kono N."/>
            <person name="Arakawa K."/>
        </authorList>
    </citation>
    <scope>NUCLEOTIDE SEQUENCE [LARGE SCALE GENOMIC DNA]</scope>
</reference>
<protein>
    <recommendedName>
        <fullName evidence="3">Transposase</fullName>
    </recommendedName>
</protein>
<dbReference type="AlphaFoldDB" id="A0AAV4U0C2"/>
<name>A0AAV4U0C2_CAEEX</name>
<gene>
    <name evidence="1" type="ORF">CEXT_358441</name>
</gene>
<proteinExistence type="predicted"/>
<organism evidence="1 2">
    <name type="scientific">Caerostris extrusa</name>
    <name type="common">Bark spider</name>
    <name type="synonym">Caerostris bankana</name>
    <dbReference type="NCBI Taxonomy" id="172846"/>
    <lineage>
        <taxon>Eukaryota</taxon>
        <taxon>Metazoa</taxon>
        <taxon>Ecdysozoa</taxon>
        <taxon>Arthropoda</taxon>
        <taxon>Chelicerata</taxon>
        <taxon>Arachnida</taxon>
        <taxon>Araneae</taxon>
        <taxon>Araneomorphae</taxon>
        <taxon>Entelegynae</taxon>
        <taxon>Araneoidea</taxon>
        <taxon>Araneidae</taxon>
        <taxon>Caerostris</taxon>
    </lineage>
</organism>
<comment type="caution">
    <text evidence="1">The sequence shown here is derived from an EMBL/GenBank/DDBJ whole genome shotgun (WGS) entry which is preliminary data.</text>
</comment>